<dbReference type="SMART" id="SM01420">
    <property type="entry name" value="TRP_2"/>
    <property type="match status" value="1"/>
</dbReference>
<feature type="region of interest" description="Disordered" evidence="11">
    <location>
        <begin position="1028"/>
        <end position="1047"/>
    </location>
</feature>
<feature type="region of interest" description="Disordered" evidence="11">
    <location>
        <begin position="20"/>
        <end position="55"/>
    </location>
</feature>
<dbReference type="InterPro" id="IPR013555">
    <property type="entry name" value="TRP_dom"/>
</dbReference>
<evidence type="ECO:0000256" key="1">
    <source>
        <dbReference type="ARBA" id="ARBA00004141"/>
    </source>
</evidence>
<evidence type="ECO:0000256" key="3">
    <source>
        <dbReference type="ARBA" id="ARBA00022692"/>
    </source>
</evidence>
<name>A0A7R9NWU8_9NEOP</name>
<keyword evidence="4" id="KW-0677">Repeat</keyword>
<evidence type="ECO:0000256" key="9">
    <source>
        <dbReference type="ARBA" id="ARBA00023303"/>
    </source>
</evidence>
<dbReference type="EMBL" id="OE002707">
    <property type="protein sequence ID" value="CAD7459171.1"/>
    <property type="molecule type" value="Genomic_DNA"/>
</dbReference>
<dbReference type="InterPro" id="IPR005821">
    <property type="entry name" value="Ion_trans_dom"/>
</dbReference>
<keyword evidence="5 12" id="KW-1133">Transmembrane helix</keyword>
<feature type="transmembrane region" description="Helical" evidence="12">
    <location>
        <begin position="637"/>
        <end position="663"/>
    </location>
</feature>
<dbReference type="Pfam" id="PF08344">
    <property type="entry name" value="TRP_2"/>
    <property type="match status" value="1"/>
</dbReference>
<dbReference type="FunFam" id="1.25.40.20:FF:000402">
    <property type="entry name" value="Transient receptor potential channel"/>
    <property type="match status" value="1"/>
</dbReference>
<dbReference type="AlphaFoldDB" id="A0A7R9NWU8"/>
<dbReference type="NCBIfam" id="TIGR00870">
    <property type="entry name" value="trp"/>
    <property type="match status" value="1"/>
</dbReference>
<dbReference type="GO" id="GO:0015279">
    <property type="term" value="F:store-operated calcium channel activity"/>
    <property type="evidence" value="ECO:0007669"/>
    <property type="project" value="TreeGrafter"/>
</dbReference>
<sequence length="1170" mass="133860">MTYYNSPSPSRTTQRVDTTMTYQNSPSPSRTTQRVDTAMTYQNSPSPSRTTQRVDNHHDLSELTLTIQDNTTTFSLTDHTMKATQSRENLLNNVRSGADMQSHESLHTPKEFNLSQVEKKFLLCAERGDCASIRRLLEEYKDKPEELDINCVDPLNRSALISAIENENIELMRLLLDNNIKVKASTVPALGEILLHAIREQYVEAVEILLAWEEHFHVPGDPYSWEAVDRTSSAFTPDITPLILAAHMNNYEILKILLDRGATLPMPHDVRCGCDECVISSEMDSLRHSQSRISAYKALTSPSLIALSSRDPLLTAFELSWELRRLSRMENEFREEYNEMRAQCQTFATSLLDHTRTSLELEVMLNHNPEGEHWEPGERDSLERLKLAIKYKQKKFVAHPNVQQLLASIWYEGLPGFRRKNVMGQLVGVAKLGMMFPVYSTIYMLAPTSKMGLFMKKPFVKFICHSSSYAFFLMLLSLASQRAEFVFIEWFGTPWMKDILEDWKKRERGALPGLVEFAVILYVIGLIWSEVRSLWTDGLMVYVGDLWNIVDFITNVFYLIWIGLRFTSWYIVQREYWKGLDPWYPRESWHPYDPMLLSEGAFAAGMIFSYLKLVHIFSVNPHLGPLQISLGRMIIDILKFFFIYSLVLFAFGCGMNQLLWYYADLERVRCFHLPGGLPDYSNEDKACAIWRRFSKPPVIVSSMFETSQSLFWASFGLVDLMNFELTGIKNFTRFWAMLLFGSYSVINIIVLLNMLIAMMSNSYQIISEHSDKEWKFARSRLWMSYFEEGDTVPTPFNIIPTPKMMLTMLGCRGDVKNAGSLMKSRQKALERHDTVMHLLVRRYVTAEQTKRDDYGITEDDVMEIRQDISSLRYELVDILRQNGMKTPNIDPDTSRKKGRVMERRLQKDFQIGFVEGILKEVMSSEKEPKDVFSKIAKAIAKRTSSGRNKTDWNAMVRRSTMVRDPIGSAAEVRMRQSRQSLRRHIIANQSEALATMDPEKLLEYNPKLAVVSPAARVAYAKFKMSKIKQEYDKRQGSGRSAPGDTTEPGAVQVLEEHEQRGTSPSSIVRPRPRSSVKSQEMTAESGAPPEQGAQSTELPVGRKPEEVIQMSSGLSSSMYRKDFRSRTPIPEDPQEEESAGGVKGEGNKSPPRSSPSTSERSKPPAPGKWL</sequence>
<accession>A0A7R9NWU8</accession>
<feature type="transmembrane region" description="Helical" evidence="12">
    <location>
        <begin position="596"/>
        <end position="617"/>
    </location>
</feature>
<feature type="transmembrane region" description="Helical" evidence="12">
    <location>
        <begin position="509"/>
        <end position="529"/>
    </location>
</feature>
<comment type="subcellular location">
    <subcellularLocation>
        <location evidence="1">Membrane</location>
        <topology evidence="1">Multi-pass membrane protein</topology>
    </subcellularLocation>
</comment>
<evidence type="ECO:0000259" key="13">
    <source>
        <dbReference type="SMART" id="SM01420"/>
    </source>
</evidence>
<feature type="transmembrane region" description="Helical" evidence="12">
    <location>
        <begin position="734"/>
        <end position="756"/>
    </location>
</feature>
<proteinExistence type="predicted"/>
<dbReference type="PANTHER" id="PTHR10117">
    <property type="entry name" value="TRANSIENT RECEPTOR POTENTIAL CHANNEL"/>
    <property type="match status" value="1"/>
</dbReference>
<evidence type="ECO:0000256" key="2">
    <source>
        <dbReference type="ARBA" id="ARBA00022448"/>
    </source>
</evidence>
<evidence type="ECO:0000256" key="12">
    <source>
        <dbReference type="SAM" id="Phobius"/>
    </source>
</evidence>
<dbReference type="InterPro" id="IPR002110">
    <property type="entry name" value="Ankyrin_rpt"/>
</dbReference>
<gene>
    <name evidence="14" type="ORF">TTEB3V08_LOCUS7136</name>
</gene>
<dbReference type="InterPro" id="IPR036770">
    <property type="entry name" value="Ankyrin_rpt-contain_sf"/>
</dbReference>
<dbReference type="PROSITE" id="PS50297">
    <property type="entry name" value="ANK_REP_REGION"/>
    <property type="match status" value="1"/>
</dbReference>
<keyword evidence="8 12" id="KW-0472">Membrane</keyword>
<dbReference type="PANTHER" id="PTHR10117:SF51">
    <property type="entry name" value="TRANSIENT RECEPTOR POTENTIAL PROTEIN"/>
    <property type="match status" value="1"/>
</dbReference>
<dbReference type="SMART" id="SM00248">
    <property type="entry name" value="ANK"/>
    <property type="match status" value="2"/>
</dbReference>
<feature type="compositionally biased region" description="Polar residues" evidence="11">
    <location>
        <begin position="1109"/>
        <end position="1118"/>
    </location>
</feature>
<dbReference type="GO" id="GO:0070679">
    <property type="term" value="F:inositol 1,4,5 trisphosphate binding"/>
    <property type="evidence" value="ECO:0007669"/>
    <property type="project" value="TreeGrafter"/>
</dbReference>
<dbReference type="PRINTS" id="PR01097">
    <property type="entry name" value="TRNSRECEPTRP"/>
</dbReference>
<keyword evidence="9" id="KW-0407">Ion channel</keyword>
<feature type="region of interest" description="Disordered" evidence="11">
    <location>
        <begin position="1055"/>
        <end position="1170"/>
    </location>
</feature>
<evidence type="ECO:0000256" key="7">
    <source>
        <dbReference type="ARBA" id="ARBA00023065"/>
    </source>
</evidence>
<dbReference type="GO" id="GO:0005886">
    <property type="term" value="C:plasma membrane"/>
    <property type="evidence" value="ECO:0007669"/>
    <property type="project" value="TreeGrafter"/>
</dbReference>
<evidence type="ECO:0000256" key="5">
    <source>
        <dbReference type="ARBA" id="ARBA00022989"/>
    </source>
</evidence>
<feature type="transmembrane region" description="Helical" evidence="12">
    <location>
        <begin position="549"/>
        <end position="572"/>
    </location>
</feature>
<dbReference type="Gene3D" id="1.25.40.20">
    <property type="entry name" value="Ankyrin repeat-containing domain"/>
    <property type="match status" value="1"/>
</dbReference>
<feature type="domain" description="Transient receptor ion channel" evidence="13">
    <location>
        <begin position="272"/>
        <end position="334"/>
    </location>
</feature>
<feature type="compositionally biased region" description="Low complexity" evidence="11">
    <location>
        <begin position="1063"/>
        <end position="1078"/>
    </location>
</feature>
<dbReference type="InterPro" id="IPR002153">
    <property type="entry name" value="TRPC_channel"/>
</dbReference>
<keyword evidence="3 12" id="KW-0812">Transmembrane</keyword>
<evidence type="ECO:0000313" key="14">
    <source>
        <dbReference type="EMBL" id="CAD7459171.1"/>
    </source>
</evidence>
<evidence type="ECO:0000256" key="10">
    <source>
        <dbReference type="PROSITE-ProRule" id="PRU00023"/>
    </source>
</evidence>
<dbReference type="PROSITE" id="PS50088">
    <property type="entry name" value="ANK_REPEAT"/>
    <property type="match status" value="1"/>
</dbReference>
<evidence type="ECO:0000256" key="6">
    <source>
        <dbReference type="ARBA" id="ARBA00023043"/>
    </source>
</evidence>
<dbReference type="GO" id="GO:0051480">
    <property type="term" value="P:regulation of cytosolic calcium ion concentration"/>
    <property type="evidence" value="ECO:0007669"/>
    <property type="project" value="TreeGrafter"/>
</dbReference>
<feature type="transmembrane region" description="Helical" evidence="12">
    <location>
        <begin position="426"/>
        <end position="446"/>
    </location>
</feature>
<evidence type="ECO:0000256" key="11">
    <source>
        <dbReference type="SAM" id="MobiDB-lite"/>
    </source>
</evidence>
<protein>
    <recommendedName>
        <fullName evidence="13">Transient receptor ion channel domain-containing protein</fullName>
    </recommendedName>
</protein>
<dbReference type="CDD" id="cd23650">
    <property type="entry name" value="TRP_CaM_bind1"/>
    <property type="match status" value="1"/>
</dbReference>
<evidence type="ECO:0000256" key="4">
    <source>
        <dbReference type="ARBA" id="ARBA00022737"/>
    </source>
</evidence>
<evidence type="ECO:0000256" key="8">
    <source>
        <dbReference type="ARBA" id="ARBA00023136"/>
    </source>
</evidence>
<feature type="compositionally biased region" description="Polar residues" evidence="11">
    <location>
        <begin position="20"/>
        <end position="51"/>
    </location>
</feature>
<dbReference type="Pfam" id="PF00520">
    <property type="entry name" value="Ion_trans"/>
    <property type="match status" value="1"/>
</dbReference>
<reference evidence="14" key="1">
    <citation type="submission" date="2020-11" db="EMBL/GenBank/DDBJ databases">
        <authorList>
            <person name="Tran Van P."/>
        </authorList>
    </citation>
    <scope>NUCLEOTIDE SEQUENCE</scope>
</reference>
<organism evidence="14">
    <name type="scientific">Timema tahoe</name>
    <dbReference type="NCBI Taxonomy" id="61484"/>
    <lineage>
        <taxon>Eukaryota</taxon>
        <taxon>Metazoa</taxon>
        <taxon>Ecdysozoa</taxon>
        <taxon>Arthropoda</taxon>
        <taxon>Hexapoda</taxon>
        <taxon>Insecta</taxon>
        <taxon>Pterygota</taxon>
        <taxon>Neoptera</taxon>
        <taxon>Polyneoptera</taxon>
        <taxon>Phasmatodea</taxon>
        <taxon>Timematodea</taxon>
        <taxon>Timematoidea</taxon>
        <taxon>Timematidae</taxon>
        <taxon>Timema</taxon>
    </lineage>
</organism>
<dbReference type="Pfam" id="PF00023">
    <property type="entry name" value="Ank"/>
    <property type="match status" value="1"/>
</dbReference>
<keyword evidence="6 10" id="KW-0040">ANK repeat</keyword>
<dbReference type="SUPFAM" id="SSF48403">
    <property type="entry name" value="Ankyrin repeat"/>
    <property type="match status" value="1"/>
</dbReference>
<feature type="compositionally biased region" description="Low complexity" evidence="11">
    <location>
        <begin position="1148"/>
        <end position="1158"/>
    </location>
</feature>
<keyword evidence="7" id="KW-0406">Ion transport</keyword>
<dbReference type="Pfam" id="PF12796">
    <property type="entry name" value="Ank_2"/>
    <property type="match status" value="1"/>
</dbReference>
<keyword evidence="2" id="KW-0813">Transport</keyword>
<dbReference type="GO" id="GO:0034703">
    <property type="term" value="C:cation channel complex"/>
    <property type="evidence" value="ECO:0007669"/>
    <property type="project" value="TreeGrafter"/>
</dbReference>
<feature type="repeat" description="ANK" evidence="10">
    <location>
        <begin position="237"/>
        <end position="269"/>
    </location>
</feature>